<sequence>MEPASNKQLLMHITPDEEDGVPLIRGAIFLKPLFQWPPSTLNTRRNRISKRRPGNQSHHMDATEDRFHVICGEHGVFQIGSKVVGSFSVPDSYNARCT</sequence>
<keyword evidence="2" id="KW-1185">Reference proteome</keyword>
<name>W7TK21_9STRA</name>
<accession>W7TK21</accession>
<proteinExistence type="predicted"/>
<gene>
    <name evidence="1" type="ORF">Naga_100241g2</name>
</gene>
<reference evidence="1 2" key="1">
    <citation type="journal article" date="2014" name="Mol. Plant">
        <title>Chromosome Scale Genome Assembly and Transcriptome Profiling of Nannochloropsis gaditana in Nitrogen Depletion.</title>
        <authorList>
            <person name="Corteggiani Carpinelli E."/>
            <person name="Telatin A."/>
            <person name="Vitulo N."/>
            <person name="Forcato C."/>
            <person name="D'Angelo M."/>
            <person name="Schiavon R."/>
            <person name="Vezzi A."/>
            <person name="Giacometti G.M."/>
            <person name="Morosinotto T."/>
            <person name="Valle G."/>
        </authorList>
    </citation>
    <scope>NUCLEOTIDE SEQUENCE [LARGE SCALE GENOMIC DNA]</scope>
    <source>
        <strain evidence="1 2">B-31</strain>
    </source>
</reference>
<evidence type="ECO:0000313" key="1">
    <source>
        <dbReference type="EMBL" id="EWM26427.1"/>
    </source>
</evidence>
<organism evidence="1 2">
    <name type="scientific">Nannochloropsis gaditana</name>
    <dbReference type="NCBI Taxonomy" id="72520"/>
    <lineage>
        <taxon>Eukaryota</taxon>
        <taxon>Sar</taxon>
        <taxon>Stramenopiles</taxon>
        <taxon>Ochrophyta</taxon>
        <taxon>Eustigmatophyceae</taxon>
        <taxon>Eustigmatales</taxon>
        <taxon>Monodopsidaceae</taxon>
        <taxon>Nannochloropsis</taxon>
    </lineage>
</organism>
<dbReference type="Proteomes" id="UP000019335">
    <property type="component" value="Chromosome 9"/>
</dbReference>
<comment type="caution">
    <text evidence="1">The sequence shown here is derived from an EMBL/GenBank/DDBJ whole genome shotgun (WGS) entry which is preliminary data.</text>
</comment>
<evidence type="ECO:0000313" key="2">
    <source>
        <dbReference type="Proteomes" id="UP000019335"/>
    </source>
</evidence>
<protein>
    <submittedName>
        <fullName evidence="1">Uncharacterized protein</fullName>
    </submittedName>
</protein>
<dbReference type="AlphaFoldDB" id="W7TK21"/>
<dbReference type="EMBL" id="AZIL01000657">
    <property type="protein sequence ID" value="EWM26427.1"/>
    <property type="molecule type" value="Genomic_DNA"/>
</dbReference>